<sequence>MGTQKRYLMNTHLDCLNKGLVDEFFCKKMGFFVGIFWGFVRTYLAYVLKFISTYFFRLDVGDASRKENCNVLGVEHDSVPDIIEFEEANSDGVVEKESPKFSFRFEFQTSEDIIRSSKESDVVCVSHGKAVTTTSTSKYQFVSERDFSYFVEEPEVVSFSIKEFYVDLNKRIREDDVRFDKVFRSETITDTDEGKKEFFTDIEKSNEFENQNNSNTNISSRTINKSWLTRSAIYRETTDFDEDIEEPHFPSSNRLEREALVDREPAKSDVDVSCEDKLEATECLKDAGRGFGSKTLADSNEGEKESVIDIQKSENLENLNNSNTIYSPGSVKKSWVTRNDQETTDSDEEIDEPHFQRSRKLETEVLSERVVAKSKVEESYEEGLQVKEGSEDVGRVLGSDALTDFDEWKIESRTDNQTSEQSENLNFKHKYLPSKVNKSWFTRKVVYQKTTDFDEEIEAPHSQNSDTLETEVLTNVEFASKTETKSEEHFEEELEATDASKRSAEANSQNSSVSVIEDSELETEWEHQDLIEQLKLELKKVRATGLPTILEESESPKISEDFKPWKIEEKFLHEDQMGELHKFYKSYRERMRKFDILNYQKMYTIGVLQLKDPLQSASTQKSSTPKLTTILSRNLGLSKSPTPEVVSSAKFIKELQGDLEMVYVGQVCLSWEFLHWQYRKTRQLLETDPYETRQYNQVAGEFQQFQILMHRFMENESFQGPRVQNYIKNRCVLRNLLQVPVIKEDSKNKEGIRRRKDAITCSMLLQIIEESMRIFWEFLRADRDDGNVILKGLLGPQVELIDPTDSELFLDVQTILQKKDKKLKDILRSGNCIVKRFQKHHEGQQSDQLVFFSQVDLKLVWRVLKMPRITKEQLLWCHKKLSKISFVDRKIHVEASFLPFPC</sequence>
<keyword evidence="2" id="KW-0812">Transmembrane</keyword>
<dbReference type="InterPro" id="IPR012870">
    <property type="entry name" value="DUF1666"/>
</dbReference>
<accession>A0A7J7M023</accession>
<gene>
    <name evidence="3" type="ORF">GIB67_012021</name>
</gene>
<evidence type="ECO:0008006" key="5">
    <source>
        <dbReference type="Google" id="ProtNLM"/>
    </source>
</evidence>
<dbReference type="EMBL" id="JACGCM010001854">
    <property type="protein sequence ID" value="KAF6148246.1"/>
    <property type="molecule type" value="Genomic_DNA"/>
</dbReference>
<feature type="compositionally biased region" description="Acidic residues" evidence="1">
    <location>
        <begin position="342"/>
        <end position="351"/>
    </location>
</feature>
<protein>
    <recommendedName>
        <fullName evidence="5">Ribosomal protein L34Ae</fullName>
    </recommendedName>
</protein>
<dbReference type="PANTHER" id="PTHR46741:SF2">
    <property type="entry name" value="RIBOSOMAL PROTEIN L34AE"/>
    <property type="match status" value="1"/>
</dbReference>
<feature type="compositionally biased region" description="Polar residues" evidence="1">
    <location>
        <begin position="505"/>
        <end position="514"/>
    </location>
</feature>
<dbReference type="Pfam" id="PF07891">
    <property type="entry name" value="DUF1666"/>
    <property type="match status" value="1"/>
</dbReference>
<evidence type="ECO:0000313" key="3">
    <source>
        <dbReference type="EMBL" id="KAF6148246.1"/>
    </source>
</evidence>
<organism evidence="3 4">
    <name type="scientific">Kingdonia uniflora</name>
    <dbReference type="NCBI Taxonomy" id="39325"/>
    <lineage>
        <taxon>Eukaryota</taxon>
        <taxon>Viridiplantae</taxon>
        <taxon>Streptophyta</taxon>
        <taxon>Embryophyta</taxon>
        <taxon>Tracheophyta</taxon>
        <taxon>Spermatophyta</taxon>
        <taxon>Magnoliopsida</taxon>
        <taxon>Ranunculales</taxon>
        <taxon>Circaeasteraceae</taxon>
        <taxon>Kingdonia</taxon>
    </lineage>
</organism>
<feature type="region of interest" description="Disordered" evidence="1">
    <location>
        <begin position="319"/>
        <end position="353"/>
    </location>
</feature>
<dbReference type="Proteomes" id="UP000541444">
    <property type="component" value="Unassembled WGS sequence"/>
</dbReference>
<dbReference type="PANTHER" id="PTHR46741">
    <property type="entry name" value="OS09G0413600 PROTEIN"/>
    <property type="match status" value="1"/>
</dbReference>
<evidence type="ECO:0000256" key="2">
    <source>
        <dbReference type="SAM" id="Phobius"/>
    </source>
</evidence>
<comment type="caution">
    <text evidence="3">The sequence shown here is derived from an EMBL/GenBank/DDBJ whole genome shotgun (WGS) entry which is preliminary data.</text>
</comment>
<name>A0A7J7M023_9MAGN</name>
<keyword evidence="4" id="KW-1185">Reference proteome</keyword>
<dbReference type="OrthoDB" id="772197at2759"/>
<dbReference type="AlphaFoldDB" id="A0A7J7M023"/>
<proteinExistence type="predicted"/>
<evidence type="ECO:0000313" key="4">
    <source>
        <dbReference type="Proteomes" id="UP000541444"/>
    </source>
</evidence>
<evidence type="ECO:0000256" key="1">
    <source>
        <dbReference type="SAM" id="MobiDB-lite"/>
    </source>
</evidence>
<keyword evidence="2" id="KW-0472">Membrane</keyword>
<feature type="region of interest" description="Disordered" evidence="1">
    <location>
        <begin position="495"/>
        <end position="515"/>
    </location>
</feature>
<feature type="transmembrane region" description="Helical" evidence="2">
    <location>
        <begin position="29"/>
        <end position="48"/>
    </location>
</feature>
<keyword evidence="2" id="KW-1133">Transmembrane helix</keyword>
<reference evidence="3 4" key="1">
    <citation type="journal article" date="2020" name="IScience">
        <title>Genome Sequencing of the Endangered Kingdonia uniflora (Circaeasteraceae, Ranunculales) Reveals Potential Mechanisms of Evolutionary Specialization.</title>
        <authorList>
            <person name="Sun Y."/>
            <person name="Deng T."/>
            <person name="Zhang A."/>
            <person name="Moore M.J."/>
            <person name="Landis J.B."/>
            <person name="Lin N."/>
            <person name="Zhang H."/>
            <person name="Zhang X."/>
            <person name="Huang J."/>
            <person name="Zhang X."/>
            <person name="Sun H."/>
            <person name="Wang H."/>
        </authorList>
    </citation>
    <scope>NUCLEOTIDE SEQUENCE [LARGE SCALE GENOMIC DNA]</scope>
    <source>
        <strain evidence="3">TB1705</strain>
        <tissue evidence="3">Leaf</tissue>
    </source>
</reference>